<organism evidence="1 2">
    <name type="scientific">Dioscorea alata</name>
    <name type="common">Purple yam</name>
    <dbReference type="NCBI Taxonomy" id="55571"/>
    <lineage>
        <taxon>Eukaryota</taxon>
        <taxon>Viridiplantae</taxon>
        <taxon>Streptophyta</taxon>
        <taxon>Embryophyta</taxon>
        <taxon>Tracheophyta</taxon>
        <taxon>Spermatophyta</taxon>
        <taxon>Magnoliopsida</taxon>
        <taxon>Liliopsida</taxon>
        <taxon>Dioscoreales</taxon>
        <taxon>Dioscoreaceae</taxon>
        <taxon>Dioscorea</taxon>
    </lineage>
</organism>
<sequence>MFYTPEISFFNFNNQLSSIPEEPYDNLGDQVINENINKKMRRMISNRESARRSRMRKQRQLHELQTQVAHLRRLNRCLFDELNAVIDSRNRVLVENECLLKEVSVLRMKLMEFGENTVRTLIGEPCRN</sequence>
<protein>
    <submittedName>
        <fullName evidence="1">HIT-like domain-containing protein</fullName>
    </submittedName>
</protein>
<dbReference type="Proteomes" id="UP000827976">
    <property type="component" value="Chromosome 16"/>
</dbReference>
<reference evidence="2" key="1">
    <citation type="journal article" date="2022" name="Nat. Commun.">
        <title>Chromosome evolution and the genetic basis of agronomically important traits in greater yam.</title>
        <authorList>
            <person name="Bredeson J.V."/>
            <person name="Lyons J.B."/>
            <person name="Oniyinde I.O."/>
            <person name="Okereke N.R."/>
            <person name="Kolade O."/>
            <person name="Nnabue I."/>
            <person name="Nwadili C.O."/>
            <person name="Hribova E."/>
            <person name="Parker M."/>
            <person name="Nwogha J."/>
            <person name="Shu S."/>
            <person name="Carlson J."/>
            <person name="Kariba R."/>
            <person name="Muthemba S."/>
            <person name="Knop K."/>
            <person name="Barton G.J."/>
            <person name="Sherwood A.V."/>
            <person name="Lopez-Montes A."/>
            <person name="Asiedu R."/>
            <person name="Jamnadass R."/>
            <person name="Muchugi A."/>
            <person name="Goodstein D."/>
            <person name="Egesi C.N."/>
            <person name="Featherston J."/>
            <person name="Asfaw A."/>
            <person name="Simpson G.G."/>
            <person name="Dolezel J."/>
            <person name="Hendre P.S."/>
            <person name="Van Deynze A."/>
            <person name="Kumar P.L."/>
            <person name="Obidiegwu J.E."/>
            <person name="Bhattacharjee R."/>
            <person name="Rokhsar D.S."/>
        </authorList>
    </citation>
    <scope>NUCLEOTIDE SEQUENCE [LARGE SCALE GENOMIC DNA]</scope>
    <source>
        <strain evidence="2">cv. TDa95/00328</strain>
    </source>
</reference>
<gene>
    <name evidence="1" type="ORF">IHE45_16G082500</name>
</gene>
<evidence type="ECO:0000313" key="1">
    <source>
        <dbReference type="EMBL" id="KAH7660179.1"/>
    </source>
</evidence>
<keyword evidence="2" id="KW-1185">Reference proteome</keyword>
<dbReference type="EMBL" id="CM037026">
    <property type="protein sequence ID" value="KAH7660179.1"/>
    <property type="molecule type" value="Genomic_DNA"/>
</dbReference>
<accession>A0ACB7UIM4</accession>
<comment type="caution">
    <text evidence="1">The sequence shown here is derived from an EMBL/GenBank/DDBJ whole genome shotgun (WGS) entry which is preliminary data.</text>
</comment>
<evidence type="ECO:0000313" key="2">
    <source>
        <dbReference type="Proteomes" id="UP000827976"/>
    </source>
</evidence>
<proteinExistence type="predicted"/>
<name>A0ACB7UIM4_DIOAL</name>